<dbReference type="AlphaFoldDB" id="A0A095YST8"/>
<dbReference type="RefSeq" id="WP_018027463.1">
    <property type="nucleotide sequence ID" value="NZ_JRNI01000104.1"/>
</dbReference>
<dbReference type="Proteomes" id="UP000029629">
    <property type="component" value="Unassembled WGS sequence"/>
</dbReference>
<sequence length="76" mass="8823">MKHRHLNHEDFTLAAIDDIISRGDGNDWIALGLELKKNPSTIISKIKKVSEHRLSDPYEQRYHFWSSYAKAKESNA</sequence>
<evidence type="ECO:0000313" key="1">
    <source>
        <dbReference type="EMBL" id="KGF25231.1"/>
    </source>
</evidence>
<reference evidence="1 2" key="1">
    <citation type="submission" date="2014-07" db="EMBL/GenBank/DDBJ databases">
        <authorList>
            <person name="McCorrison J."/>
            <person name="Sanka R."/>
            <person name="Torralba M."/>
            <person name="Gillis M."/>
            <person name="Haft D.H."/>
            <person name="Methe B."/>
            <person name="Sutton G."/>
            <person name="Nelson K.E."/>
        </authorList>
    </citation>
    <scope>NUCLEOTIDE SEQUENCE [LARGE SCALE GENOMIC DNA]</scope>
    <source>
        <strain evidence="1 2">DNF00040</strain>
    </source>
</reference>
<gene>
    <name evidence="1" type="ORF">HMPREF2130_11425</name>
</gene>
<protein>
    <submittedName>
        <fullName evidence="1">Uncharacterized protein</fullName>
    </submittedName>
</protein>
<name>A0A095YST8_9BURK</name>
<comment type="caution">
    <text evidence="1">The sequence shown here is derived from an EMBL/GenBank/DDBJ whole genome shotgun (WGS) entry which is preliminary data.</text>
</comment>
<dbReference type="EMBL" id="JRNI01000104">
    <property type="protein sequence ID" value="KGF25231.1"/>
    <property type="molecule type" value="Genomic_DNA"/>
</dbReference>
<dbReference type="eggNOG" id="ENOG5034561">
    <property type="taxonomic scope" value="Bacteria"/>
</dbReference>
<proteinExistence type="predicted"/>
<dbReference type="OrthoDB" id="5771238at2"/>
<dbReference type="GeneID" id="93427074"/>
<keyword evidence="2" id="KW-1185">Reference proteome</keyword>
<evidence type="ECO:0000313" key="2">
    <source>
        <dbReference type="Proteomes" id="UP000029629"/>
    </source>
</evidence>
<accession>A0A095YST8</accession>
<organism evidence="1 2">
    <name type="scientific">Oligella urethralis DNF00040</name>
    <dbReference type="NCBI Taxonomy" id="1401065"/>
    <lineage>
        <taxon>Bacteria</taxon>
        <taxon>Pseudomonadati</taxon>
        <taxon>Pseudomonadota</taxon>
        <taxon>Betaproteobacteria</taxon>
        <taxon>Burkholderiales</taxon>
        <taxon>Alcaligenaceae</taxon>
        <taxon>Oligella</taxon>
    </lineage>
</organism>